<feature type="compositionally biased region" description="Acidic residues" evidence="1">
    <location>
        <begin position="30"/>
        <end position="51"/>
    </location>
</feature>
<dbReference type="Proteomes" id="UP000704712">
    <property type="component" value="Unassembled WGS sequence"/>
</dbReference>
<sequence length="258" mass="28924">QASTEQGDEETGAVSDVHDSHEEPGYSDVVNDDEDVDVENEGEDVDVESDGESAYVDNDAEEASHDEVSEDGEVSVSVDAPSTQYLQSSLALYCKRAMQVLPVKETMPRSERNRRLLKTKKGENSSQLVPEEADPYQRTYICLHAWRKRKSRSEGSWPRQHIRLTDCPFRFVVQWNMAKGALMVKNDCFTHNHPVSPATFATYPPSRGLTDPIVTARVDGMLAVGAKRSRIYDFLLEHDQNIIQVDVDDLVRIHASSA</sequence>
<organism evidence="2 3">
    <name type="scientific">Phytophthora infestans</name>
    <name type="common">Potato late blight agent</name>
    <name type="synonym">Botrytis infestans</name>
    <dbReference type="NCBI Taxonomy" id="4787"/>
    <lineage>
        <taxon>Eukaryota</taxon>
        <taxon>Sar</taxon>
        <taxon>Stramenopiles</taxon>
        <taxon>Oomycota</taxon>
        <taxon>Peronosporomycetes</taxon>
        <taxon>Peronosporales</taxon>
        <taxon>Peronosporaceae</taxon>
        <taxon>Phytophthora</taxon>
    </lineage>
</organism>
<reference evidence="2" key="1">
    <citation type="submission" date="2020-03" db="EMBL/GenBank/DDBJ databases">
        <title>Hybrid Assembly of Korean Phytophthora infestans isolates.</title>
        <authorList>
            <person name="Prokchorchik M."/>
            <person name="Lee Y."/>
            <person name="Seo J."/>
            <person name="Cho J.-H."/>
            <person name="Park Y.-E."/>
            <person name="Jang D.-C."/>
            <person name="Im J.-S."/>
            <person name="Choi J.-G."/>
            <person name="Park H.-J."/>
            <person name="Lee G.-B."/>
            <person name="Lee Y.-G."/>
            <person name="Hong S.-Y."/>
            <person name="Cho K."/>
            <person name="Sohn K.H."/>
        </authorList>
    </citation>
    <scope>NUCLEOTIDE SEQUENCE</scope>
    <source>
        <strain evidence="2">KR_2_A2</strain>
    </source>
</reference>
<gene>
    <name evidence="2" type="ORF">GN958_ATG04645</name>
</gene>
<dbReference type="EMBL" id="JAACNO010000644">
    <property type="protein sequence ID" value="KAF4146170.1"/>
    <property type="molecule type" value="Genomic_DNA"/>
</dbReference>
<comment type="caution">
    <text evidence="2">The sequence shown here is derived from an EMBL/GenBank/DDBJ whole genome shotgun (WGS) entry which is preliminary data.</text>
</comment>
<evidence type="ECO:0000313" key="3">
    <source>
        <dbReference type="Proteomes" id="UP000704712"/>
    </source>
</evidence>
<name>A0A8S9UZN7_PHYIN</name>
<feature type="non-terminal residue" evidence="2">
    <location>
        <position position="1"/>
    </location>
</feature>
<dbReference type="InterPro" id="IPR052579">
    <property type="entry name" value="Zinc_finger_SWIM"/>
</dbReference>
<dbReference type="PANTHER" id="PTHR31569">
    <property type="entry name" value="SWIM-TYPE DOMAIN-CONTAINING PROTEIN"/>
    <property type="match status" value="1"/>
</dbReference>
<feature type="region of interest" description="Disordered" evidence="1">
    <location>
        <begin position="1"/>
        <end position="56"/>
    </location>
</feature>
<protein>
    <recommendedName>
        <fullName evidence="4">FAR1 domain-containing protein</fullName>
    </recommendedName>
</protein>
<dbReference type="PANTHER" id="PTHR31569:SF4">
    <property type="entry name" value="SWIM-TYPE DOMAIN-CONTAINING PROTEIN"/>
    <property type="match status" value="1"/>
</dbReference>
<feature type="non-terminal residue" evidence="2">
    <location>
        <position position="258"/>
    </location>
</feature>
<dbReference type="AlphaFoldDB" id="A0A8S9UZN7"/>
<accession>A0A8S9UZN7</accession>
<proteinExistence type="predicted"/>
<evidence type="ECO:0000313" key="2">
    <source>
        <dbReference type="EMBL" id="KAF4146170.1"/>
    </source>
</evidence>
<evidence type="ECO:0008006" key="4">
    <source>
        <dbReference type="Google" id="ProtNLM"/>
    </source>
</evidence>
<feature type="compositionally biased region" description="Acidic residues" evidence="1">
    <location>
        <begin position="1"/>
        <end position="11"/>
    </location>
</feature>
<evidence type="ECO:0000256" key="1">
    <source>
        <dbReference type="SAM" id="MobiDB-lite"/>
    </source>
</evidence>